<keyword evidence="2" id="KW-0325">Glycoprotein</keyword>
<keyword evidence="1" id="KW-0808">Transferase</keyword>
<evidence type="ECO:0000256" key="1">
    <source>
        <dbReference type="ARBA" id="ARBA00022679"/>
    </source>
</evidence>
<dbReference type="InterPro" id="IPR027417">
    <property type="entry name" value="P-loop_NTPase"/>
</dbReference>
<organism evidence="4 5">
    <name type="scientific">Limnovirga soli</name>
    <dbReference type="NCBI Taxonomy" id="2656915"/>
    <lineage>
        <taxon>Bacteria</taxon>
        <taxon>Pseudomonadati</taxon>
        <taxon>Bacteroidota</taxon>
        <taxon>Chitinophagia</taxon>
        <taxon>Chitinophagales</taxon>
        <taxon>Chitinophagaceae</taxon>
        <taxon>Limnovirga</taxon>
    </lineage>
</organism>
<accession>A0A8J8FLL1</accession>
<dbReference type="RefSeq" id="WP_171609000.1">
    <property type="nucleotide sequence ID" value="NZ_WHPF01000012.1"/>
</dbReference>
<evidence type="ECO:0000313" key="4">
    <source>
        <dbReference type="EMBL" id="NNV57054.1"/>
    </source>
</evidence>
<dbReference type="InterPro" id="IPR037359">
    <property type="entry name" value="NST/OST"/>
</dbReference>
<dbReference type="PANTHER" id="PTHR10605">
    <property type="entry name" value="HEPARAN SULFATE SULFOTRANSFERASE"/>
    <property type="match status" value="1"/>
</dbReference>
<dbReference type="PANTHER" id="PTHR10605:SF56">
    <property type="entry name" value="BIFUNCTIONAL HEPARAN SULFATE N-DEACETYLASE_N-SULFOTRANSFERASE"/>
    <property type="match status" value="1"/>
</dbReference>
<evidence type="ECO:0000259" key="3">
    <source>
        <dbReference type="Pfam" id="PF00685"/>
    </source>
</evidence>
<dbReference type="SUPFAM" id="SSF52540">
    <property type="entry name" value="P-loop containing nucleoside triphosphate hydrolases"/>
    <property type="match status" value="1"/>
</dbReference>
<dbReference type="AlphaFoldDB" id="A0A8J8FLL1"/>
<dbReference type="InterPro" id="IPR000863">
    <property type="entry name" value="Sulfotransferase_dom"/>
</dbReference>
<proteinExistence type="predicted"/>
<comment type="caution">
    <text evidence="4">The sequence shown here is derived from an EMBL/GenBank/DDBJ whole genome shotgun (WGS) entry which is preliminary data.</text>
</comment>
<evidence type="ECO:0000313" key="5">
    <source>
        <dbReference type="Proteomes" id="UP000598971"/>
    </source>
</evidence>
<dbReference type="Gene3D" id="3.40.50.300">
    <property type="entry name" value="P-loop containing nucleotide triphosphate hydrolases"/>
    <property type="match status" value="1"/>
</dbReference>
<name>A0A8J8FLL1_9BACT</name>
<dbReference type="EMBL" id="WHPF01000012">
    <property type="protein sequence ID" value="NNV57054.1"/>
    <property type="molecule type" value="Genomic_DNA"/>
</dbReference>
<dbReference type="Proteomes" id="UP000598971">
    <property type="component" value="Unassembled WGS sequence"/>
</dbReference>
<keyword evidence="5" id="KW-1185">Reference proteome</keyword>
<feature type="domain" description="Sulfotransferase" evidence="3">
    <location>
        <begin position="8"/>
        <end position="197"/>
    </location>
</feature>
<evidence type="ECO:0000256" key="2">
    <source>
        <dbReference type="ARBA" id="ARBA00023180"/>
    </source>
</evidence>
<protein>
    <recommendedName>
        <fullName evidence="3">Sulfotransferase domain-containing protein</fullName>
    </recommendedName>
</protein>
<dbReference type="GO" id="GO:0008146">
    <property type="term" value="F:sulfotransferase activity"/>
    <property type="evidence" value="ECO:0007669"/>
    <property type="project" value="InterPro"/>
</dbReference>
<sequence length="308" mass="35280">MSKAVFPNTFLIGVQKAGTTTLDDWLAQHPQIFCYESLKDVHLFARYANKEEIDKRLQQETAGYTSQPIVLQSAVNYFFYPQLLQSIAQYAPQAKLIVILRNPLDRAVSSYSYFKKMLRETRPMEEAMIYPPKEATDFNKDNNDFTYIEHGLYAKQVKSCLQYFTKEQLLVLDYNDLVKNPAGLLKNMFTFLGVDADFMPDLTPKNVTGSVKSQLLQETIIKKQSKFRKWAVDNIIDPVFPVGKRKMLKRKLFELNTGKNQVAKPVQEESKETIAAVKQALAPYFINDAKELDAILGTSFSAKWFPGK</sequence>
<gene>
    <name evidence="4" type="ORF">GD597_16390</name>
</gene>
<reference evidence="4" key="1">
    <citation type="submission" date="2019-10" db="EMBL/GenBank/DDBJ databases">
        <title>Draft genome sequence of Panacibacter sp. KCS-6.</title>
        <authorList>
            <person name="Yim K.J."/>
        </authorList>
    </citation>
    <scope>NUCLEOTIDE SEQUENCE</scope>
    <source>
        <strain evidence="4">KCS-6</strain>
    </source>
</reference>
<dbReference type="Pfam" id="PF00685">
    <property type="entry name" value="Sulfotransfer_1"/>
    <property type="match status" value="1"/>
</dbReference>